<dbReference type="PANTHER" id="PTHR12415:SF4">
    <property type="entry name" value="TYROSYL-DNA PHOSPHODIESTERASE DOMAIN-CONTAINING PROTEIN"/>
    <property type="match status" value="1"/>
</dbReference>
<evidence type="ECO:0000313" key="4">
    <source>
        <dbReference type="Proteomes" id="UP000295703"/>
    </source>
</evidence>
<dbReference type="GO" id="GO:0006281">
    <property type="term" value="P:DNA repair"/>
    <property type="evidence" value="ECO:0007669"/>
    <property type="project" value="InterPro"/>
</dbReference>
<dbReference type="AlphaFoldDB" id="A0A4R8QB81"/>
<dbReference type="PROSITE" id="PS50330">
    <property type="entry name" value="UIM"/>
    <property type="match status" value="1"/>
</dbReference>
<protein>
    <recommendedName>
        <fullName evidence="2">PLD phosphodiesterase domain-containing protein</fullName>
    </recommendedName>
</protein>
<dbReference type="PANTHER" id="PTHR12415">
    <property type="entry name" value="TYROSYL-DNA PHOSPHODIESTERASE 1"/>
    <property type="match status" value="1"/>
</dbReference>
<reference evidence="3 4" key="1">
    <citation type="submission" date="2018-12" db="EMBL/GenBank/DDBJ databases">
        <title>Genome sequence and assembly of Colletotrichum trifolii.</title>
        <authorList>
            <person name="Gan P."/>
            <person name="Shirasu K."/>
        </authorList>
    </citation>
    <scope>NUCLEOTIDE SEQUENCE [LARGE SCALE GENOMIC DNA]</scope>
    <source>
        <strain evidence="3 4">543-2</strain>
    </source>
</reference>
<dbReference type="EMBL" id="RYZW01000409">
    <property type="protein sequence ID" value="TDZ34066.1"/>
    <property type="molecule type" value="Genomic_DNA"/>
</dbReference>
<dbReference type="GO" id="GO:0005634">
    <property type="term" value="C:nucleus"/>
    <property type="evidence" value="ECO:0007669"/>
    <property type="project" value="InterPro"/>
</dbReference>
<dbReference type="GO" id="GO:0017005">
    <property type="term" value="F:3'-tyrosyl-DNA phosphodiesterase activity"/>
    <property type="evidence" value="ECO:0007669"/>
    <property type="project" value="TreeGrafter"/>
</dbReference>
<evidence type="ECO:0000313" key="3">
    <source>
        <dbReference type="EMBL" id="TDZ34066.1"/>
    </source>
</evidence>
<dbReference type="InterPro" id="IPR003903">
    <property type="entry name" value="UIM_dom"/>
</dbReference>
<gene>
    <name evidence="3" type="ORF">CTRI78_v011646</name>
</gene>
<evidence type="ECO:0000259" key="2">
    <source>
        <dbReference type="PROSITE" id="PS50035"/>
    </source>
</evidence>
<dbReference type="InterPro" id="IPR010347">
    <property type="entry name" value="Tdp1"/>
</dbReference>
<comment type="caution">
    <text evidence="3">The sequence shown here is derived from an EMBL/GenBank/DDBJ whole genome shotgun (WGS) entry which is preliminary data.</text>
</comment>
<keyword evidence="4" id="KW-1185">Reference proteome</keyword>
<sequence>MSENSSRAVSPPSNVDDDPDLALAIALSLQSGSAIASNFSDDSSTARAEPSLPPPKVGAGRAFGTLTLDRKQMEKERLARALKRSSEQAGLEDAAEKPKLSRLEAPNTWDASLGKLDCSEKSDHPNDPCLPFPNGIFKRTWALGYLRTGDDIKIEEVLQKDRLQLAVLSSFQWDEEWLLSKIDCSRTKTILVAYAADDAQAAGTICVQEKWWKSSTFPRELLRDCESAREGLLLHSKAIFVRGNCCGGGGSGPWAYVGSANLSESAW</sequence>
<dbReference type="GO" id="GO:0003690">
    <property type="term" value="F:double-stranded DNA binding"/>
    <property type="evidence" value="ECO:0007669"/>
    <property type="project" value="TreeGrafter"/>
</dbReference>
<dbReference type="Gene3D" id="3.30.870.10">
    <property type="entry name" value="Endonuclease Chain A"/>
    <property type="match status" value="1"/>
</dbReference>
<feature type="domain" description="PLD phosphodiesterase" evidence="2">
    <location>
        <begin position="230"/>
        <end position="266"/>
    </location>
</feature>
<feature type="compositionally biased region" description="Basic and acidic residues" evidence="1">
    <location>
        <begin position="68"/>
        <end position="79"/>
    </location>
</feature>
<dbReference type="Pfam" id="PF02809">
    <property type="entry name" value="UIM"/>
    <property type="match status" value="1"/>
</dbReference>
<dbReference type="Pfam" id="PF06087">
    <property type="entry name" value="Tyr-DNA_phospho"/>
    <property type="match status" value="1"/>
</dbReference>
<dbReference type="SUPFAM" id="SSF56024">
    <property type="entry name" value="Phospholipase D/nuclease"/>
    <property type="match status" value="2"/>
</dbReference>
<accession>A0A4R8QB81</accession>
<dbReference type="GO" id="GO:0003697">
    <property type="term" value="F:single-stranded DNA binding"/>
    <property type="evidence" value="ECO:0007669"/>
    <property type="project" value="TreeGrafter"/>
</dbReference>
<proteinExistence type="predicted"/>
<feature type="compositionally biased region" description="Polar residues" evidence="1">
    <location>
        <begin position="36"/>
        <end position="46"/>
    </location>
</feature>
<feature type="region of interest" description="Disordered" evidence="1">
    <location>
        <begin position="36"/>
        <end position="103"/>
    </location>
</feature>
<dbReference type="InterPro" id="IPR001736">
    <property type="entry name" value="PLipase_D/transphosphatidylase"/>
</dbReference>
<dbReference type="SMART" id="SM00726">
    <property type="entry name" value="UIM"/>
    <property type="match status" value="2"/>
</dbReference>
<organism evidence="3 4">
    <name type="scientific">Colletotrichum trifolii</name>
    <dbReference type="NCBI Taxonomy" id="5466"/>
    <lineage>
        <taxon>Eukaryota</taxon>
        <taxon>Fungi</taxon>
        <taxon>Dikarya</taxon>
        <taxon>Ascomycota</taxon>
        <taxon>Pezizomycotina</taxon>
        <taxon>Sordariomycetes</taxon>
        <taxon>Hypocreomycetidae</taxon>
        <taxon>Glomerellales</taxon>
        <taxon>Glomerellaceae</taxon>
        <taxon>Colletotrichum</taxon>
        <taxon>Colletotrichum orbiculare species complex</taxon>
    </lineage>
</organism>
<name>A0A4R8QB81_COLTR</name>
<dbReference type="PROSITE" id="PS50035">
    <property type="entry name" value="PLD"/>
    <property type="match status" value="1"/>
</dbReference>
<dbReference type="Proteomes" id="UP000295703">
    <property type="component" value="Unassembled WGS sequence"/>
</dbReference>
<evidence type="ECO:0000256" key="1">
    <source>
        <dbReference type="SAM" id="MobiDB-lite"/>
    </source>
</evidence>
<dbReference type="STRING" id="5466.A0A4R8QB81"/>